<organism evidence="4 5">
    <name type="scientific">Willisornis vidua</name>
    <name type="common">Xingu scale-backed antbird</name>
    <dbReference type="NCBI Taxonomy" id="1566151"/>
    <lineage>
        <taxon>Eukaryota</taxon>
        <taxon>Metazoa</taxon>
        <taxon>Chordata</taxon>
        <taxon>Craniata</taxon>
        <taxon>Vertebrata</taxon>
        <taxon>Euteleostomi</taxon>
        <taxon>Archelosauria</taxon>
        <taxon>Archosauria</taxon>
        <taxon>Dinosauria</taxon>
        <taxon>Saurischia</taxon>
        <taxon>Theropoda</taxon>
        <taxon>Coelurosauria</taxon>
        <taxon>Aves</taxon>
        <taxon>Neognathae</taxon>
        <taxon>Neoaves</taxon>
        <taxon>Telluraves</taxon>
        <taxon>Australaves</taxon>
        <taxon>Passeriformes</taxon>
        <taxon>Thamnophilidae</taxon>
        <taxon>Willisornis</taxon>
    </lineage>
</organism>
<sequence>MDTGRRLPLPALLLPLACAALAQRTLTEKQRACLLPPDDGPCRAMVPRWYYDRHTQSCQEFTYGGCYGNANNFLTFDDCEKNCWTIKTGPLLCYSPKDEGLCSSSVPRYYYDAKTKSCKEFNYTGCGGNANNFVTEMDCYNVCRKDICICLPERGELMETDSLVMIARTDRFASSLKGAIPPQEATKPCKNSFLGWFFPVTPLEPVLLHQHVLLVGNQVMDGMVFLLKSTDEYNLPKLIPLFHFTSSRKADHVTYPSRFQGEVLQPYHFCDPPLDLLDQIHVFTVVRTPELDAVLQVESHQREEER</sequence>
<keyword evidence="5" id="KW-1185">Reference proteome</keyword>
<reference evidence="4" key="1">
    <citation type="submission" date="2019-10" db="EMBL/GenBank/DDBJ databases">
        <authorList>
            <person name="Soares A.E.R."/>
            <person name="Aleixo A."/>
            <person name="Schneider P."/>
            <person name="Miyaki C.Y."/>
            <person name="Schneider M.P."/>
            <person name="Mello C."/>
            <person name="Vasconcelos A.T.R."/>
        </authorList>
    </citation>
    <scope>NUCLEOTIDE SEQUENCE</scope>
    <source>
        <tissue evidence="4">Muscle</tissue>
    </source>
</reference>
<dbReference type="Proteomes" id="UP001145742">
    <property type="component" value="Unassembled WGS sequence"/>
</dbReference>
<dbReference type="EMBL" id="WHWB01034533">
    <property type="protein sequence ID" value="KAJ7408560.1"/>
    <property type="molecule type" value="Genomic_DNA"/>
</dbReference>
<dbReference type="InterPro" id="IPR002223">
    <property type="entry name" value="Kunitz_BPTI"/>
</dbReference>
<dbReference type="InterPro" id="IPR020901">
    <property type="entry name" value="Prtase_inh_Kunz-CS"/>
</dbReference>
<protein>
    <recommendedName>
        <fullName evidence="3">BPTI/Kunitz inhibitor domain-containing protein</fullName>
    </recommendedName>
</protein>
<dbReference type="PROSITE" id="PS00280">
    <property type="entry name" value="BPTI_KUNITZ_1"/>
    <property type="match status" value="2"/>
</dbReference>
<evidence type="ECO:0000313" key="4">
    <source>
        <dbReference type="EMBL" id="KAJ7408560.1"/>
    </source>
</evidence>
<dbReference type="SMART" id="SM00131">
    <property type="entry name" value="KU"/>
    <property type="match status" value="2"/>
</dbReference>
<proteinExistence type="predicted"/>
<dbReference type="PROSITE" id="PS50279">
    <property type="entry name" value="BPTI_KUNITZ_2"/>
    <property type="match status" value="2"/>
</dbReference>
<feature type="domain" description="BPTI/Kunitz inhibitor" evidence="3">
    <location>
        <begin position="33"/>
        <end position="83"/>
    </location>
</feature>
<evidence type="ECO:0000259" key="3">
    <source>
        <dbReference type="PROSITE" id="PS50279"/>
    </source>
</evidence>
<dbReference type="InterPro" id="IPR050098">
    <property type="entry name" value="TFPI/VKTCI-like"/>
</dbReference>
<evidence type="ECO:0000256" key="2">
    <source>
        <dbReference type="SAM" id="SignalP"/>
    </source>
</evidence>
<keyword evidence="1" id="KW-1015">Disulfide bond</keyword>
<dbReference type="SUPFAM" id="SSF57362">
    <property type="entry name" value="BPTI-like"/>
    <property type="match status" value="2"/>
</dbReference>
<gene>
    <name evidence="4" type="ORF">WISP_119423</name>
</gene>
<dbReference type="CDD" id="cd22615">
    <property type="entry name" value="Kunitz_TFPI1_TFPI2_3-like"/>
    <property type="match status" value="1"/>
</dbReference>
<feature type="domain" description="BPTI/Kunitz inhibitor" evidence="3">
    <location>
        <begin position="93"/>
        <end position="143"/>
    </location>
</feature>
<evidence type="ECO:0000313" key="5">
    <source>
        <dbReference type="Proteomes" id="UP001145742"/>
    </source>
</evidence>
<dbReference type="PANTHER" id="PTHR10083">
    <property type="entry name" value="KUNITZ-TYPE PROTEASE INHIBITOR-RELATED"/>
    <property type="match status" value="1"/>
</dbReference>
<dbReference type="InterPro" id="IPR036880">
    <property type="entry name" value="Kunitz_BPTI_sf"/>
</dbReference>
<feature type="chain" id="PRO_5046970075" description="BPTI/Kunitz inhibitor domain-containing protein" evidence="2">
    <location>
        <begin position="23"/>
        <end position="306"/>
    </location>
</feature>
<dbReference type="PRINTS" id="PR00759">
    <property type="entry name" value="BASICPTASE"/>
</dbReference>
<dbReference type="Gene3D" id="4.10.410.10">
    <property type="entry name" value="Pancreatic trypsin inhibitor Kunitz domain"/>
    <property type="match status" value="2"/>
</dbReference>
<evidence type="ECO:0000256" key="1">
    <source>
        <dbReference type="ARBA" id="ARBA00023157"/>
    </source>
</evidence>
<name>A0ABQ9CXE1_9PASS</name>
<comment type="caution">
    <text evidence="4">The sequence shown here is derived from an EMBL/GenBank/DDBJ whole genome shotgun (WGS) entry which is preliminary data.</text>
</comment>
<feature type="signal peptide" evidence="2">
    <location>
        <begin position="1"/>
        <end position="22"/>
    </location>
</feature>
<dbReference type="CDD" id="cd22616">
    <property type="entry name" value="Kunitz_TFPI2_1-like"/>
    <property type="match status" value="1"/>
</dbReference>
<keyword evidence="2" id="KW-0732">Signal</keyword>
<dbReference type="Pfam" id="PF00014">
    <property type="entry name" value="Kunitz_BPTI"/>
    <property type="match status" value="2"/>
</dbReference>
<accession>A0ABQ9CXE1</accession>